<protein>
    <submittedName>
        <fullName evidence="1">Uncharacterized protein</fullName>
    </submittedName>
</protein>
<reference evidence="1" key="2">
    <citation type="submission" date="2025-09" db="UniProtKB">
        <authorList>
            <consortium name="Ensembl"/>
        </authorList>
    </citation>
    <scope>IDENTIFICATION</scope>
</reference>
<dbReference type="InterPro" id="IPR032675">
    <property type="entry name" value="LRR_dom_sf"/>
</dbReference>
<dbReference type="Proteomes" id="UP000694393">
    <property type="component" value="Unplaced"/>
</dbReference>
<dbReference type="PANTHER" id="PTHR13318">
    <property type="entry name" value="PARTNER OF PAIRED, ISOFORM B-RELATED"/>
    <property type="match status" value="1"/>
</dbReference>
<dbReference type="InterPro" id="IPR006553">
    <property type="entry name" value="Leu-rich_rpt_Cys-con_subtyp"/>
</dbReference>
<reference evidence="1" key="1">
    <citation type="submission" date="2025-08" db="UniProtKB">
        <authorList>
            <consortium name="Ensembl"/>
        </authorList>
    </citation>
    <scope>IDENTIFICATION</scope>
</reference>
<accession>A0A8C8S5A7</accession>
<dbReference type="SMART" id="SM00367">
    <property type="entry name" value="LRR_CC"/>
    <property type="match status" value="3"/>
</dbReference>
<dbReference type="Gene3D" id="3.80.10.10">
    <property type="entry name" value="Ribonuclease Inhibitor"/>
    <property type="match status" value="2"/>
</dbReference>
<dbReference type="Ensembl" id="ENSPCET00000016360.1">
    <property type="protein sequence ID" value="ENSPCEP00000015807.1"/>
    <property type="gene ID" value="ENSPCEG00000012473.1"/>
</dbReference>
<dbReference type="SUPFAM" id="SSF52047">
    <property type="entry name" value="RNI-like"/>
    <property type="match status" value="1"/>
</dbReference>
<proteinExistence type="predicted"/>
<dbReference type="GO" id="GO:0031146">
    <property type="term" value="P:SCF-dependent proteasomal ubiquitin-dependent protein catabolic process"/>
    <property type="evidence" value="ECO:0007669"/>
    <property type="project" value="TreeGrafter"/>
</dbReference>
<dbReference type="PANTHER" id="PTHR13318:SF19">
    <property type="entry name" value="F-BOX_LRR-REPEAT PROTEIN 5"/>
    <property type="match status" value="1"/>
</dbReference>
<evidence type="ECO:0000313" key="1">
    <source>
        <dbReference type="Ensembl" id="ENSPCEP00000015807.1"/>
    </source>
</evidence>
<name>A0A8C8S5A7_9SAUR</name>
<sequence>MPRKKAVALLSRLCLENMATHMQSVWVKDYSENYLDEYQFRYLLGPFNELAGSLVQDLLQLLGESRRLTRAMLHLLLQPHLTQLSLRCCPGLISNAIAQLIVVRCTSLSSLDLNGCSRVPAATLVDLLEGLPRLSKLGLAGTQANTQVLAAAGSCCKQLRELDISHCQKVVPGSLLHLVYDQTESTLCCPALRVLQAHGIGHRNHSPDFTRDLAFVLLALPRLEFLANSCVMDALCLIQMKSFGSSRGMPGFPSLEELAQSRQAVHGGGDSWLTLPLRQVEDVEESFLALVYSMCPELVVASVSLTDVPCCSWGGLAWSHLTQLTVQCTGYWGRLLTEMLPVVQSLGGQLKSLSLNGFSYNDEFSFCALLNCCPNLCAFSSHLNAPLEPVWPANAMPNGEPAAEPQDWVLDLLHHPFPKLRHFSLGLACSFGSLPSRHAAVLGASLVSLLNRSPSLETVALLAIPFSLDSIFQKVLVAPGNALGNLRELSLAESQVSSLTVRWLLALDNPLSSLNLVRCPAIHRQDYDQFLQTVRRERLELAITWQ</sequence>
<evidence type="ECO:0000313" key="2">
    <source>
        <dbReference type="Proteomes" id="UP000694393"/>
    </source>
</evidence>
<dbReference type="GO" id="GO:0019005">
    <property type="term" value="C:SCF ubiquitin ligase complex"/>
    <property type="evidence" value="ECO:0007669"/>
    <property type="project" value="TreeGrafter"/>
</dbReference>
<organism evidence="1 2">
    <name type="scientific">Pelusios castaneus</name>
    <name type="common">West African mud turtle</name>
    <dbReference type="NCBI Taxonomy" id="367368"/>
    <lineage>
        <taxon>Eukaryota</taxon>
        <taxon>Metazoa</taxon>
        <taxon>Chordata</taxon>
        <taxon>Craniata</taxon>
        <taxon>Vertebrata</taxon>
        <taxon>Euteleostomi</taxon>
        <taxon>Archelosauria</taxon>
        <taxon>Testudinata</taxon>
        <taxon>Testudines</taxon>
        <taxon>Pleurodira</taxon>
        <taxon>Pelomedusidae</taxon>
        <taxon>Pelusios</taxon>
    </lineage>
</organism>
<keyword evidence="2" id="KW-1185">Reference proteome</keyword>
<dbReference type="AlphaFoldDB" id="A0A8C8S5A7"/>